<organism evidence="15 16">
    <name type="scientific">Canna indica</name>
    <name type="common">Indian-shot</name>
    <dbReference type="NCBI Taxonomy" id="4628"/>
    <lineage>
        <taxon>Eukaryota</taxon>
        <taxon>Viridiplantae</taxon>
        <taxon>Streptophyta</taxon>
        <taxon>Embryophyta</taxon>
        <taxon>Tracheophyta</taxon>
        <taxon>Spermatophyta</taxon>
        <taxon>Magnoliopsida</taxon>
        <taxon>Liliopsida</taxon>
        <taxon>Zingiberales</taxon>
        <taxon>Cannaceae</taxon>
        <taxon>Canna</taxon>
    </lineage>
</organism>
<dbReference type="PROSITE" id="PS50082">
    <property type="entry name" value="WD_REPEATS_2"/>
    <property type="match status" value="1"/>
</dbReference>
<feature type="region of interest" description="Disordered" evidence="12">
    <location>
        <begin position="36"/>
        <end position="80"/>
    </location>
</feature>
<dbReference type="Proteomes" id="UP001327560">
    <property type="component" value="Chromosome 3"/>
</dbReference>
<dbReference type="Pfam" id="PF12894">
    <property type="entry name" value="ANAPC4_WD40"/>
    <property type="match status" value="1"/>
</dbReference>
<evidence type="ECO:0000256" key="2">
    <source>
        <dbReference type="ARBA" id="ARBA00022448"/>
    </source>
</evidence>
<evidence type="ECO:0000256" key="8">
    <source>
        <dbReference type="ARBA" id="ARBA00022927"/>
    </source>
</evidence>
<evidence type="ECO:0000259" key="14">
    <source>
        <dbReference type="Pfam" id="PF12894"/>
    </source>
</evidence>
<keyword evidence="4 13" id="KW-0812">Transmembrane</keyword>
<evidence type="ECO:0000256" key="9">
    <source>
        <dbReference type="ARBA" id="ARBA00022989"/>
    </source>
</evidence>
<dbReference type="InterPro" id="IPR036322">
    <property type="entry name" value="WD40_repeat_dom_sf"/>
</dbReference>
<feature type="repeat" description="WD" evidence="11">
    <location>
        <begin position="221"/>
        <end position="255"/>
    </location>
</feature>
<accession>A0AAQ3Q9L1</accession>
<comment type="subcellular location">
    <subcellularLocation>
        <location evidence="1">Endoplasmic reticulum membrane</location>
        <topology evidence="1">Single-pass membrane protein</topology>
    </subcellularLocation>
</comment>
<dbReference type="GO" id="GO:0005085">
    <property type="term" value="F:guanyl-nucleotide exchange factor activity"/>
    <property type="evidence" value="ECO:0007669"/>
    <property type="project" value="InterPro"/>
</dbReference>
<dbReference type="AlphaFoldDB" id="A0AAQ3Q9L1"/>
<keyword evidence="10 13" id="KW-0472">Membrane</keyword>
<evidence type="ECO:0000313" key="15">
    <source>
        <dbReference type="EMBL" id="WOL02774.1"/>
    </source>
</evidence>
<feature type="domain" description="Anaphase-promoting complex subunit 4-like WD40" evidence="14">
    <location>
        <begin position="184"/>
        <end position="262"/>
    </location>
</feature>
<dbReference type="PANTHER" id="PTHR23284:SF0">
    <property type="entry name" value="PROLACTIN REGULATORY ELEMENT-BINDING PROTEIN"/>
    <property type="match status" value="1"/>
</dbReference>
<evidence type="ECO:0000256" key="11">
    <source>
        <dbReference type="PROSITE-ProRule" id="PRU00221"/>
    </source>
</evidence>
<dbReference type="Gene3D" id="2.130.10.10">
    <property type="entry name" value="YVTN repeat-like/Quinoprotein amine dehydrogenase"/>
    <property type="match status" value="1"/>
</dbReference>
<dbReference type="FunFam" id="2.130.10.10:FF:000612">
    <property type="entry name" value="SEC12-like protein 2"/>
    <property type="match status" value="1"/>
</dbReference>
<dbReference type="SUPFAM" id="SSF50978">
    <property type="entry name" value="WD40 repeat-like"/>
    <property type="match status" value="1"/>
</dbReference>
<keyword evidence="9 13" id="KW-1133">Transmembrane helix</keyword>
<name>A0AAQ3Q9L1_9LILI</name>
<reference evidence="15 16" key="1">
    <citation type="submission" date="2023-10" db="EMBL/GenBank/DDBJ databases">
        <title>Chromosome-scale genome assembly provides insights into flower coloration mechanisms of Canna indica.</title>
        <authorList>
            <person name="Li C."/>
        </authorList>
    </citation>
    <scope>NUCLEOTIDE SEQUENCE [LARGE SCALE GENOMIC DNA]</scope>
    <source>
        <tissue evidence="15">Flower</tissue>
    </source>
</reference>
<keyword evidence="8" id="KW-0653">Protein transport</keyword>
<dbReference type="SMART" id="SM00320">
    <property type="entry name" value="WD40"/>
    <property type="match status" value="4"/>
</dbReference>
<evidence type="ECO:0000256" key="4">
    <source>
        <dbReference type="ARBA" id="ARBA00022692"/>
    </source>
</evidence>
<keyword evidence="7" id="KW-0931">ER-Golgi transport</keyword>
<dbReference type="Pfam" id="PF00400">
    <property type="entry name" value="WD40"/>
    <property type="match status" value="1"/>
</dbReference>
<keyword evidence="2" id="KW-0813">Transport</keyword>
<sequence length="419" mass="46032">MARGRRRAIPPCSKTYGFPIYCAAWVPFDRISTSTAAAAEEEAAKKEKKEEEEHEQEDKGKEKEGSPSSTSPVTDPNRILVVLGGGGGEGRSGIPNVLLIAEFDLVSRSLSDRPVFRLGTDADVPYRMAVHPGGDGIVCSFPKSCRWFDWDISENEDSNRLALKSSAKILTPLEDVGLQLSLVFNSEGSLLATGGEDGYLRVFKWPSMEIILNQTDAHTTVKDLDFSPNGKFLVSLGNSGPCRIWDLTSSTVVASLPRENGEIFGFCRFCRTTAENQVLYITAMHGDQAKIVSWDSLSWNRVGAKRIARDPISAFNVSMDGKHLAIGTVEGDITILRCSDMQPQITVKKAHLGIVTSIIFSQDSRALVSASFDSNARVTVIESRRDSGSKMWLLLLVIVLAVMVYYMRLNAAMLQQYLP</sequence>
<feature type="compositionally biased region" description="Basic and acidic residues" evidence="12">
    <location>
        <begin position="42"/>
        <end position="65"/>
    </location>
</feature>
<evidence type="ECO:0000256" key="5">
    <source>
        <dbReference type="ARBA" id="ARBA00022737"/>
    </source>
</evidence>
<evidence type="ECO:0000313" key="16">
    <source>
        <dbReference type="Proteomes" id="UP001327560"/>
    </source>
</evidence>
<dbReference type="EMBL" id="CP136892">
    <property type="protein sequence ID" value="WOL02774.1"/>
    <property type="molecule type" value="Genomic_DNA"/>
</dbReference>
<keyword evidence="16" id="KW-1185">Reference proteome</keyword>
<evidence type="ECO:0000256" key="12">
    <source>
        <dbReference type="SAM" id="MobiDB-lite"/>
    </source>
</evidence>
<dbReference type="GO" id="GO:0005789">
    <property type="term" value="C:endoplasmic reticulum membrane"/>
    <property type="evidence" value="ECO:0007669"/>
    <property type="project" value="UniProtKB-SubCell"/>
</dbReference>
<dbReference type="InterPro" id="IPR015943">
    <property type="entry name" value="WD40/YVTN_repeat-like_dom_sf"/>
</dbReference>
<dbReference type="GO" id="GO:0015031">
    <property type="term" value="P:protein transport"/>
    <property type="evidence" value="ECO:0007669"/>
    <property type="project" value="UniProtKB-KW"/>
</dbReference>
<keyword evidence="3 11" id="KW-0853">WD repeat</keyword>
<keyword evidence="5" id="KW-0677">Repeat</keyword>
<dbReference type="InterPro" id="IPR001680">
    <property type="entry name" value="WD40_rpt"/>
</dbReference>
<dbReference type="InterPro" id="IPR045260">
    <property type="entry name" value="Sec12-like"/>
</dbReference>
<keyword evidence="6" id="KW-0256">Endoplasmic reticulum</keyword>
<evidence type="ECO:0000256" key="7">
    <source>
        <dbReference type="ARBA" id="ARBA00022892"/>
    </source>
</evidence>
<dbReference type="GO" id="GO:0006888">
    <property type="term" value="P:endoplasmic reticulum to Golgi vesicle-mediated transport"/>
    <property type="evidence" value="ECO:0007669"/>
    <property type="project" value="TreeGrafter"/>
</dbReference>
<evidence type="ECO:0000256" key="3">
    <source>
        <dbReference type="ARBA" id="ARBA00022574"/>
    </source>
</evidence>
<evidence type="ECO:0000256" key="6">
    <source>
        <dbReference type="ARBA" id="ARBA00022824"/>
    </source>
</evidence>
<feature type="transmembrane region" description="Helical" evidence="13">
    <location>
        <begin position="391"/>
        <end position="409"/>
    </location>
</feature>
<evidence type="ECO:0000256" key="10">
    <source>
        <dbReference type="ARBA" id="ARBA00023136"/>
    </source>
</evidence>
<evidence type="ECO:0000256" key="1">
    <source>
        <dbReference type="ARBA" id="ARBA00004389"/>
    </source>
</evidence>
<dbReference type="GO" id="GO:0003400">
    <property type="term" value="P:regulation of COPII vesicle coating"/>
    <property type="evidence" value="ECO:0007669"/>
    <property type="project" value="TreeGrafter"/>
</dbReference>
<dbReference type="PANTHER" id="PTHR23284">
    <property type="entry name" value="PROLACTIN REGULATORY ELEMENT BINDING PROTEIN"/>
    <property type="match status" value="1"/>
</dbReference>
<proteinExistence type="predicted"/>
<evidence type="ECO:0000256" key="13">
    <source>
        <dbReference type="SAM" id="Phobius"/>
    </source>
</evidence>
<dbReference type="InterPro" id="IPR024977">
    <property type="entry name" value="Apc4-like_WD40_dom"/>
</dbReference>
<protein>
    <submittedName>
        <fullName evidence="15">SEC12-like protein 2</fullName>
    </submittedName>
</protein>
<gene>
    <name evidence="15" type="ORF">Cni_G11493</name>
</gene>